<comment type="caution">
    <text evidence="2">The sequence shown here is derived from an EMBL/GenBank/DDBJ whole genome shotgun (WGS) entry which is preliminary data.</text>
</comment>
<evidence type="ECO:0000313" key="3">
    <source>
        <dbReference type="Proteomes" id="UP000195440"/>
    </source>
</evidence>
<dbReference type="GO" id="GO:0016491">
    <property type="term" value="F:oxidoreductase activity"/>
    <property type="evidence" value="ECO:0007669"/>
    <property type="project" value="InterPro"/>
</dbReference>
<keyword evidence="3" id="KW-1185">Reference proteome</keyword>
<sequence>MPIIFSFKGNDMIEINSYTTVKRRERVPHEIFATYWRDVHGPLCSRLPGLGLYIQHHFSRNQDAHLWPLADGVEEITDYELDGGVEIGFASAEDQKQFQNASSILFSDEQNMFEETLAYDLPDGSATVVNRLNDETFNGTDRSDRIHVHFSPRTSLAQLQQYLANDLGDVLAGAEEVLKLRLHLCQPFNNDGMHPPAPNVAHYANPARAELVIMEIAFESPLARRRFFESPVFQATLAGQSEHIAQLKAFAVSGLYTYVRDGKITTAGLRGSRAAELIEYLGAANQRTPEVEHLLLTGALDAVRT</sequence>
<dbReference type="Pfam" id="PF07110">
    <property type="entry name" value="EthD"/>
    <property type="match status" value="1"/>
</dbReference>
<dbReference type="SUPFAM" id="SSF54909">
    <property type="entry name" value="Dimeric alpha+beta barrel"/>
    <property type="match status" value="1"/>
</dbReference>
<evidence type="ECO:0000259" key="1">
    <source>
        <dbReference type="Pfam" id="PF07110"/>
    </source>
</evidence>
<dbReference type="InterPro" id="IPR011008">
    <property type="entry name" value="Dimeric_a/b-barrel"/>
</dbReference>
<gene>
    <name evidence="2" type="ORF">AUC60_12105</name>
</gene>
<organism evidence="2 3">
    <name type="scientific">Pseudomonas caspiana</name>
    <dbReference type="NCBI Taxonomy" id="1451454"/>
    <lineage>
        <taxon>Bacteria</taxon>
        <taxon>Pseudomonadati</taxon>
        <taxon>Pseudomonadota</taxon>
        <taxon>Gammaproteobacteria</taxon>
        <taxon>Pseudomonadales</taxon>
        <taxon>Pseudomonadaceae</taxon>
        <taxon>Pseudomonas</taxon>
    </lineage>
</organism>
<proteinExistence type="predicted"/>
<feature type="domain" description="EthD" evidence="1">
    <location>
        <begin position="26"/>
        <end position="103"/>
    </location>
</feature>
<dbReference type="Proteomes" id="UP000195440">
    <property type="component" value="Unassembled WGS sequence"/>
</dbReference>
<dbReference type="AlphaFoldDB" id="A0A1Y3P1W3"/>
<accession>A0A1Y3P1W3</accession>
<protein>
    <recommendedName>
        <fullName evidence="1">EthD domain-containing protein</fullName>
    </recommendedName>
</protein>
<reference evidence="2 3" key="1">
    <citation type="journal article" date="2017" name="Syst. Appl. Microbiol.">
        <title>Pseudomonas caspiana sp. nov., a citrus pathogen in the Pseudomonas syringae phylogenetic group.</title>
        <authorList>
            <person name="Busquets A."/>
            <person name="Gomila M."/>
            <person name="Beiki F."/>
            <person name="Mulet M."/>
            <person name="Rahimian H."/>
            <person name="Garcia-Valdes E."/>
            <person name="Lalucat J."/>
        </authorList>
    </citation>
    <scope>NUCLEOTIDE SEQUENCE [LARGE SCALE GENOMIC DNA]</scope>
    <source>
        <strain evidence="2 3">FBF102</strain>
    </source>
</reference>
<name>A0A1Y3P1W3_9PSED</name>
<dbReference type="EMBL" id="LOHF01000008">
    <property type="protein sequence ID" value="OUM73805.1"/>
    <property type="molecule type" value="Genomic_DNA"/>
</dbReference>
<evidence type="ECO:0000313" key="2">
    <source>
        <dbReference type="EMBL" id="OUM73805.1"/>
    </source>
</evidence>
<dbReference type="Gene3D" id="3.30.70.100">
    <property type="match status" value="1"/>
</dbReference>
<dbReference type="InterPro" id="IPR009799">
    <property type="entry name" value="EthD_dom"/>
</dbReference>